<evidence type="ECO:0000256" key="5">
    <source>
        <dbReference type="ARBA" id="ARBA00022989"/>
    </source>
</evidence>
<proteinExistence type="inferred from homology"/>
<evidence type="ECO:0000256" key="2">
    <source>
        <dbReference type="ARBA" id="ARBA00005914"/>
    </source>
</evidence>
<evidence type="ECO:0000256" key="4">
    <source>
        <dbReference type="ARBA" id="ARBA00022692"/>
    </source>
</evidence>
<dbReference type="Gene3D" id="1.10.3430.10">
    <property type="entry name" value="Ammonium transporter AmtB like domains"/>
    <property type="match status" value="1"/>
</dbReference>
<dbReference type="GO" id="GO:0015204">
    <property type="term" value="F:urea transmembrane transporter activity"/>
    <property type="evidence" value="ECO:0007669"/>
    <property type="project" value="InterPro"/>
</dbReference>
<keyword evidence="7" id="KW-0325">Glycoprotein</keyword>
<evidence type="ECO:0008006" key="12">
    <source>
        <dbReference type="Google" id="ProtNLM"/>
    </source>
</evidence>
<evidence type="ECO:0000256" key="1">
    <source>
        <dbReference type="ARBA" id="ARBA00004651"/>
    </source>
</evidence>
<dbReference type="AlphaFoldDB" id="A0A3B3WYY2"/>
<evidence type="ECO:0000256" key="3">
    <source>
        <dbReference type="ARBA" id="ARBA00022475"/>
    </source>
</evidence>
<evidence type="ECO:0000256" key="7">
    <source>
        <dbReference type="ARBA" id="ARBA00023180"/>
    </source>
</evidence>
<feature type="transmembrane region" description="Helical" evidence="9">
    <location>
        <begin position="335"/>
        <end position="354"/>
    </location>
</feature>
<comment type="similarity">
    <text evidence="2">Belongs to the urea transporter family.</text>
</comment>
<feature type="transmembrane region" description="Helical" evidence="9">
    <location>
        <begin position="160"/>
        <end position="182"/>
    </location>
</feature>
<dbReference type="Pfam" id="PF03253">
    <property type="entry name" value="UT"/>
    <property type="match status" value="1"/>
</dbReference>
<dbReference type="GO" id="GO:0005886">
    <property type="term" value="C:plasma membrane"/>
    <property type="evidence" value="ECO:0007669"/>
    <property type="project" value="UniProtKB-SubCell"/>
</dbReference>
<comment type="subcellular location">
    <subcellularLocation>
        <location evidence="1">Cell membrane</location>
        <topology evidence="1">Multi-pass membrane protein</topology>
    </subcellularLocation>
</comment>
<reference evidence="10" key="2">
    <citation type="submission" date="2025-09" db="UniProtKB">
        <authorList>
            <consortium name="Ensembl"/>
        </authorList>
    </citation>
    <scope>IDENTIFICATION</scope>
</reference>
<evidence type="ECO:0000256" key="6">
    <source>
        <dbReference type="ARBA" id="ARBA00023136"/>
    </source>
</evidence>
<reference evidence="10" key="1">
    <citation type="submission" date="2025-08" db="UniProtKB">
        <authorList>
            <consortium name="Ensembl"/>
        </authorList>
    </citation>
    <scope>IDENTIFICATION</scope>
</reference>
<dbReference type="STRING" id="48701.ENSPMEP00000008001"/>
<sequence length="473" mass="52216">MGPSNQLSAEPSGRCLRAVRFFTGDMRRCGQWVKRQVLIIQLLDGVLRGTAQVMFVSNPVSGLLILTGLFLQNPWWALNSLLGAFVSTVSALLLRLNREAIFAGLHGYNGTLVGMLMAAFSSKGNWYWWLLFPNVFMSMLCPVVSSALSSIMSKWDLPVFTLPFNILTCLHIAATGTAHPYFPEVKIQPKVHLHHNDSLANLSIPQVDEYLAFFFVLFFVFLQLFLSVPVGVGQVFGCDSPWTACLVLLALLLCSPAICLHALLGSAAGLCTGLALAAPHEDVYSGLWGYNSALSCIAIGGVFYGLTWQTHILSLICALFCAYVTSATSKLMSVLALPACTWPFCLSTLIFLLLSSENPAICRPPLSAVSYPEENQHYLRQLRMSEKALNVVLHQFECGCCDVHVFCLYNRIKQEQNSYLSDRFQIMEVNKTSLFSTTMNYGAPQGSVLGPTLSSRTKLNGHEKRLTLRYRGV</sequence>
<dbReference type="PANTHER" id="PTHR10464">
    <property type="entry name" value="UREA TRANSPORTER"/>
    <property type="match status" value="1"/>
</dbReference>
<evidence type="ECO:0000313" key="10">
    <source>
        <dbReference type="Ensembl" id="ENSPMEP00000008001.1"/>
    </source>
</evidence>
<feature type="transmembrane region" description="Helical" evidence="9">
    <location>
        <begin position="312"/>
        <end position="329"/>
    </location>
</feature>
<feature type="transmembrane region" description="Helical" evidence="9">
    <location>
        <begin position="210"/>
        <end position="232"/>
    </location>
</feature>
<dbReference type="InterPro" id="IPR029020">
    <property type="entry name" value="Ammonium/urea_transptr"/>
</dbReference>
<keyword evidence="6 9" id="KW-0472">Membrane</keyword>
<comment type="catalytic activity">
    <reaction evidence="8">
        <text>urea(in) = urea(out)</text>
        <dbReference type="Rhea" id="RHEA:32799"/>
        <dbReference type="ChEBI" id="CHEBI:16199"/>
    </reaction>
</comment>
<keyword evidence="5 9" id="KW-1133">Transmembrane helix</keyword>
<evidence type="ECO:0000256" key="8">
    <source>
        <dbReference type="ARBA" id="ARBA00033993"/>
    </source>
</evidence>
<feature type="transmembrane region" description="Helical" evidence="9">
    <location>
        <begin position="287"/>
        <end position="305"/>
    </location>
</feature>
<keyword evidence="4 9" id="KW-0812">Transmembrane</keyword>
<organism evidence="10 11">
    <name type="scientific">Poecilia mexicana</name>
    <dbReference type="NCBI Taxonomy" id="48701"/>
    <lineage>
        <taxon>Eukaryota</taxon>
        <taxon>Metazoa</taxon>
        <taxon>Chordata</taxon>
        <taxon>Craniata</taxon>
        <taxon>Vertebrata</taxon>
        <taxon>Euteleostomi</taxon>
        <taxon>Actinopterygii</taxon>
        <taxon>Neopterygii</taxon>
        <taxon>Teleostei</taxon>
        <taxon>Neoteleostei</taxon>
        <taxon>Acanthomorphata</taxon>
        <taxon>Ovalentaria</taxon>
        <taxon>Atherinomorphae</taxon>
        <taxon>Cyprinodontiformes</taxon>
        <taxon>Poeciliidae</taxon>
        <taxon>Poeciliinae</taxon>
        <taxon>Poecilia</taxon>
    </lineage>
</organism>
<keyword evidence="11" id="KW-1185">Reference proteome</keyword>
<evidence type="ECO:0000256" key="9">
    <source>
        <dbReference type="SAM" id="Phobius"/>
    </source>
</evidence>
<feature type="transmembrane region" description="Helical" evidence="9">
    <location>
        <begin position="75"/>
        <end position="94"/>
    </location>
</feature>
<dbReference type="Ensembl" id="ENSPMET00000003187.1">
    <property type="protein sequence ID" value="ENSPMEP00000008001.1"/>
    <property type="gene ID" value="ENSPMEG00000009800.1"/>
</dbReference>
<keyword evidence="3" id="KW-1003">Cell membrane</keyword>
<dbReference type="Proteomes" id="UP000261480">
    <property type="component" value="Unplaced"/>
</dbReference>
<dbReference type="PANTHER" id="PTHR10464:SF15">
    <property type="entry name" value="FACILITATED UREA TRANSPORTER"/>
    <property type="match status" value="1"/>
</dbReference>
<protein>
    <recommendedName>
        <fullName evidence="12">Urea transporter</fullName>
    </recommendedName>
</protein>
<dbReference type="FunFam" id="1.10.3430.10:FF:000002">
    <property type="entry name" value="urea transporter 2"/>
    <property type="match status" value="1"/>
</dbReference>
<accession>A0A3B3WYY2</accession>
<dbReference type="InterPro" id="IPR004937">
    <property type="entry name" value="Urea_transporter"/>
</dbReference>
<feature type="transmembrane region" description="Helical" evidence="9">
    <location>
        <begin position="244"/>
        <end position="267"/>
    </location>
</feature>
<name>A0A3B3WYY2_9TELE</name>
<feature type="transmembrane region" description="Helical" evidence="9">
    <location>
        <begin position="126"/>
        <end position="148"/>
    </location>
</feature>
<feature type="transmembrane region" description="Helical" evidence="9">
    <location>
        <begin position="101"/>
        <end position="120"/>
    </location>
</feature>
<evidence type="ECO:0000313" key="11">
    <source>
        <dbReference type="Proteomes" id="UP000261480"/>
    </source>
</evidence>